<name>A0A653B843_ECTOL</name>
<sequence>MILTLFRRLTLSALRETSAPSISFRQWMKRENRKSSEYVSWVLAQVSLQASNYFGRVLVDRVWCSIVF</sequence>
<dbReference type="EMBL" id="LR130779">
    <property type="protein sequence ID" value="VDN64695.1"/>
    <property type="molecule type" value="Genomic_DNA"/>
</dbReference>
<gene>
    <name evidence="1" type="ORF">POT9AD_3720</name>
</gene>
<proteinExistence type="predicted"/>
<reference evidence="1" key="1">
    <citation type="submission" date="2018-11" db="EMBL/GenBank/DDBJ databases">
        <authorList>
            <consortium name="Genoscope - CEA"/>
            <person name="William W."/>
        </authorList>
    </citation>
    <scope>NUCLEOTIDE SEQUENCE [LARGE SCALE GENOMIC DNA]</scope>
    <source>
        <strain evidence="1">T9AD</strain>
    </source>
</reference>
<evidence type="ECO:0000313" key="1">
    <source>
        <dbReference type="EMBL" id="VDN64695.1"/>
    </source>
</evidence>
<protein>
    <submittedName>
        <fullName evidence="1">Uncharacterized protein</fullName>
    </submittedName>
</protein>
<accession>A0A653B843</accession>
<organism evidence="1">
    <name type="scientific">Ectopseudomonas oleovorans</name>
    <name type="common">Pseudomonas oleovorans</name>
    <dbReference type="NCBI Taxonomy" id="301"/>
    <lineage>
        <taxon>Bacteria</taxon>
        <taxon>Pseudomonadati</taxon>
        <taxon>Pseudomonadota</taxon>
        <taxon>Gammaproteobacteria</taxon>
        <taxon>Pseudomonadales</taxon>
        <taxon>Pseudomonadaceae</taxon>
        <taxon>Ectopseudomonas</taxon>
    </lineage>
</organism>
<dbReference type="AlphaFoldDB" id="A0A653B843"/>